<evidence type="ECO:0000256" key="1">
    <source>
        <dbReference type="ARBA" id="ARBA00006484"/>
    </source>
</evidence>
<dbReference type="InterPro" id="IPR036291">
    <property type="entry name" value="NAD(P)-bd_dom_sf"/>
</dbReference>
<feature type="compositionally biased region" description="Basic and acidic residues" evidence="3">
    <location>
        <begin position="1"/>
        <end position="18"/>
    </location>
</feature>
<dbReference type="PANTHER" id="PTHR43639:SF1">
    <property type="entry name" value="SHORT-CHAIN DEHYDROGENASE_REDUCTASE FAMILY PROTEIN"/>
    <property type="match status" value="1"/>
</dbReference>
<reference evidence="4 5" key="1">
    <citation type="submission" date="2018-06" db="EMBL/GenBank/DDBJ databases">
        <title>Genomic Encyclopedia of Type Strains, Phase IV (KMG-IV): sequencing the most valuable type-strain genomes for metagenomic binning, comparative biology and taxonomic classification.</title>
        <authorList>
            <person name="Goeker M."/>
        </authorList>
    </citation>
    <scope>NUCLEOTIDE SEQUENCE [LARGE SCALE GENOMIC DNA]</scope>
    <source>
        <strain evidence="4 5">DSM 44599</strain>
    </source>
</reference>
<dbReference type="GO" id="GO:0016491">
    <property type="term" value="F:oxidoreductase activity"/>
    <property type="evidence" value="ECO:0007669"/>
    <property type="project" value="UniProtKB-KW"/>
</dbReference>
<evidence type="ECO:0000313" key="5">
    <source>
        <dbReference type="Proteomes" id="UP000252586"/>
    </source>
</evidence>
<dbReference type="SUPFAM" id="SSF51735">
    <property type="entry name" value="NAD(P)-binding Rossmann-fold domains"/>
    <property type="match status" value="1"/>
</dbReference>
<keyword evidence="2" id="KW-0560">Oxidoreductase</keyword>
<comment type="similarity">
    <text evidence="1">Belongs to the short-chain dehydrogenases/reductases (SDR) family.</text>
</comment>
<dbReference type="Gene3D" id="3.40.50.720">
    <property type="entry name" value="NAD(P)-binding Rossmann-like Domain"/>
    <property type="match status" value="1"/>
</dbReference>
<gene>
    <name evidence="4" type="ORF">DFR74_101142</name>
</gene>
<protein>
    <submittedName>
        <fullName evidence="4">Enoyl-ACP reductase-like protein</fullName>
    </submittedName>
</protein>
<dbReference type="InterPro" id="IPR002347">
    <property type="entry name" value="SDR_fam"/>
</dbReference>
<evidence type="ECO:0000256" key="3">
    <source>
        <dbReference type="SAM" id="MobiDB-lite"/>
    </source>
</evidence>
<dbReference type="Proteomes" id="UP000252586">
    <property type="component" value="Unassembled WGS sequence"/>
</dbReference>
<dbReference type="Pfam" id="PF13561">
    <property type="entry name" value="adh_short_C2"/>
    <property type="match status" value="1"/>
</dbReference>
<dbReference type="EMBL" id="QNRE01000001">
    <property type="protein sequence ID" value="RBO96131.1"/>
    <property type="molecule type" value="Genomic_DNA"/>
</dbReference>
<dbReference type="PANTHER" id="PTHR43639">
    <property type="entry name" value="OXIDOREDUCTASE, SHORT-CHAIN DEHYDROGENASE/REDUCTASE FAMILY (AFU_ORTHOLOGUE AFUA_5G02870)"/>
    <property type="match status" value="1"/>
</dbReference>
<proteinExistence type="inferred from homology"/>
<keyword evidence="5" id="KW-1185">Reference proteome</keyword>
<dbReference type="STRING" id="1210090.GCA_001613185_03243"/>
<sequence>MRERRFGRIVHNDSEVADRPPPGRSAYGAAKNAQIGLTRAWARELAPFGITVNTVAPGFIPVERHDGVPEATRESYRSTVPAGHLGAPADVAHAVSFFASPRSGFLTGQRLLVDGGRARHV</sequence>
<dbReference type="AlphaFoldDB" id="A0A366E177"/>
<comment type="caution">
    <text evidence="4">The sequence shown here is derived from an EMBL/GenBank/DDBJ whole genome shotgun (WGS) entry which is preliminary data.</text>
</comment>
<evidence type="ECO:0000256" key="2">
    <source>
        <dbReference type="ARBA" id="ARBA00023002"/>
    </source>
</evidence>
<name>A0A366E177_9NOCA</name>
<accession>A0A366E177</accession>
<dbReference type="PRINTS" id="PR00081">
    <property type="entry name" value="GDHRDH"/>
</dbReference>
<feature type="region of interest" description="Disordered" evidence="3">
    <location>
        <begin position="1"/>
        <end position="25"/>
    </location>
</feature>
<evidence type="ECO:0000313" key="4">
    <source>
        <dbReference type="EMBL" id="RBO96131.1"/>
    </source>
</evidence>
<organism evidence="4 5">
    <name type="scientific">Nocardia puris</name>
    <dbReference type="NCBI Taxonomy" id="208602"/>
    <lineage>
        <taxon>Bacteria</taxon>
        <taxon>Bacillati</taxon>
        <taxon>Actinomycetota</taxon>
        <taxon>Actinomycetes</taxon>
        <taxon>Mycobacteriales</taxon>
        <taxon>Nocardiaceae</taxon>
        <taxon>Nocardia</taxon>
    </lineage>
</organism>